<dbReference type="Proteomes" id="UP001196870">
    <property type="component" value="Unassembled WGS sequence"/>
</dbReference>
<dbReference type="PANTHER" id="PTHR45445">
    <property type="match status" value="1"/>
</dbReference>
<dbReference type="RefSeq" id="WP_211858181.1">
    <property type="nucleotide sequence ID" value="NZ_JAAGBB010000096.1"/>
</dbReference>
<dbReference type="CDD" id="cd02440">
    <property type="entry name" value="AdoMet_MTases"/>
    <property type="match status" value="1"/>
</dbReference>
<dbReference type="InterPro" id="IPR029063">
    <property type="entry name" value="SAM-dependent_MTases_sf"/>
</dbReference>
<organism evidence="1 2">
    <name type="scientific">Plastoroseomonas hellenica</name>
    <dbReference type="NCBI Taxonomy" id="2687306"/>
    <lineage>
        <taxon>Bacteria</taxon>
        <taxon>Pseudomonadati</taxon>
        <taxon>Pseudomonadota</taxon>
        <taxon>Alphaproteobacteria</taxon>
        <taxon>Acetobacterales</taxon>
        <taxon>Acetobacteraceae</taxon>
        <taxon>Plastoroseomonas</taxon>
    </lineage>
</organism>
<evidence type="ECO:0000313" key="1">
    <source>
        <dbReference type="EMBL" id="MBR0669289.1"/>
    </source>
</evidence>
<dbReference type="GO" id="GO:0032259">
    <property type="term" value="P:methylation"/>
    <property type="evidence" value="ECO:0007669"/>
    <property type="project" value="UniProtKB-KW"/>
</dbReference>
<dbReference type="EMBL" id="JAAGBB010000096">
    <property type="protein sequence ID" value="MBR0669289.1"/>
    <property type="molecule type" value="Genomic_DNA"/>
</dbReference>
<dbReference type="Gene3D" id="3.40.50.150">
    <property type="entry name" value="Vaccinia Virus protein VP39"/>
    <property type="match status" value="1"/>
</dbReference>
<reference evidence="2" key="1">
    <citation type="journal article" date="2021" name="Syst. Appl. Microbiol.">
        <title>Roseomonas hellenica sp. nov., isolated from roots of wild-growing Alkanna tinctoria.</title>
        <authorList>
            <person name="Rat A."/>
            <person name="Naranjo H.D."/>
            <person name="Lebbe L."/>
            <person name="Cnockaert M."/>
            <person name="Krigas N."/>
            <person name="Grigoriadou K."/>
            <person name="Maloupa E."/>
            <person name="Willems A."/>
        </authorList>
    </citation>
    <scope>NUCLEOTIDE SEQUENCE [LARGE SCALE GENOMIC DNA]</scope>
    <source>
        <strain evidence="2">LMG 31523</strain>
    </source>
</reference>
<evidence type="ECO:0000313" key="2">
    <source>
        <dbReference type="Proteomes" id="UP001196870"/>
    </source>
</evidence>
<dbReference type="SUPFAM" id="SSF53335">
    <property type="entry name" value="S-adenosyl-L-methionine-dependent methyltransferases"/>
    <property type="match status" value="1"/>
</dbReference>
<keyword evidence="1" id="KW-0489">Methyltransferase</keyword>
<comment type="caution">
    <text evidence="1">The sequence shown here is derived from an EMBL/GenBank/DDBJ whole genome shotgun (WGS) entry which is preliminary data.</text>
</comment>
<name>A0ABS5F9P8_9PROT</name>
<gene>
    <name evidence="1" type="ORF">GXW71_33375</name>
</gene>
<sequence>MRIGHFEALAPVCPRCRIEGRPDSPLTLTRIGAREGDVVIDGTLQCGAPDCLCEFPVIDAVPVIVADPARYLADSQTQILAREDLSAEALGLLGDAIGPGTPFEATRHHLGAYAHDHWGEFDPEEAASPSAFPPGSVARALRAGLAMLGEGVPEGPALDIGCSVGRASMELAAAGGGPVLGVDLNFSMLRLAQRAILRGRVAYQRRRIGLVYDPRDFAVPAPDAARIDFWASDAMALPFGAGAFARISALNVLDCVPSPVALLNAVAVLLRPAGGAVLSTPYDWAPSATEPAFWIGGHSQRGPHQGAAEPLLRALLTEGQHPQSIAGIAIAGEDPAFPWAVRLHARSTMVYALHLLALRKSA</sequence>
<proteinExistence type="predicted"/>
<keyword evidence="2" id="KW-1185">Reference proteome</keyword>
<keyword evidence="1" id="KW-0808">Transferase</keyword>
<dbReference type="Pfam" id="PF13489">
    <property type="entry name" value="Methyltransf_23"/>
    <property type="match status" value="1"/>
</dbReference>
<accession>A0ABS5F9P8</accession>
<dbReference type="GO" id="GO:0008168">
    <property type="term" value="F:methyltransferase activity"/>
    <property type="evidence" value="ECO:0007669"/>
    <property type="project" value="UniProtKB-KW"/>
</dbReference>
<dbReference type="PANTHER" id="PTHR45445:SF2">
    <property type="entry name" value="METHYLTRANSFERASE TYPE 11 DOMAIN-CONTAINING PROTEIN"/>
    <property type="match status" value="1"/>
</dbReference>
<protein>
    <submittedName>
        <fullName evidence="1">Methyltransferase domain-containing protein</fullName>
    </submittedName>
</protein>